<evidence type="ECO:0000313" key="8">
    <source>
        <dbReference type="EMBL" id="EEG48083.1"/>
    </source>
</evidence>
<evidence type="ECO:0000256" key="2">
    <source>
        <dbReference type="ARBA" id="ARBA00007441"/>
    </source>
</evidence>
<name>C0CQB6_BLAHS</name>
<evidence type="ECO:0000313" key="9">
    <source>
        <dbReference type="Proteomes" id="UP000003100"/>
    </source>
</evidence>
<evidence type="ECO:0000256" key="1">
    <source>
        <dbReference type="ARBA" id="ARBA00001933"/>
    </source>
</evidence>
<comment type="cofactor">
    <cofactor evidence="1">
        <name>pyridoxal 5'-phosphate</name>
        <dbReference type="ChEBI" id="CHEBI:597326"/>
    </cofactor>
</comment>
<keyword evidence="4" id="KW-0032">Aminotransferase</keyword>
<dbReference type="eggNOG" id="COG1167">
    <property type="taxonomic scope" value="Bacteria"/>
</dbReference>
<reference evidence="8 9" key="1">
    <citation type="submission" date="2009-01" db="EMBL/GenBank/DDBJ databases">
        <authorList>
            <person name="Fulton L."/>
            <person name="Clifton S."/>
            <person name="Fulton B."/>
            <person name="Xu J."/>
            <person name="Minx P."/>
            <person name="Pepin K.H."/>
            <person name="Johnson M."/>
            <person name="Bhonagiri V."/>
            <person name="Nash W.E."/>
            <person name="Mardis E.R."/>
            <person name="Wilson R.K."/>
        </authorList>
    </citation>
    <scope>NUCLEOTIDE SEQUENCE [LARGE SCALE GENOMIC DNA]</scope>
    <source>
        <strain evidence="9">DSM 10507 / JCM 14656 / S5a33</strain>
    </source>
</reference>
<keyword evidence="9" id="KW-1185">Reference proteome</keyword>
<protein>
    <recommendedName>
        <fullName evidence="7">Aminotransferase class I/classII large domain-containing protein</fullName>
    </recommendedName>
</protein>
<dbReference type="InterPro" id="IPR015422">
    <property type="entry name" value="PyrdxlP-dep_Trfase_small"/>
</dbReference>
<accession>C0CQB6</accession>
<dbReference type="InterPro" id="IPR050859">
    <property type="entry name" value="Class-I_PLP-dep_aminotransf"/>
</dbReference>
<dbReference type="GO" id="GO:0030170">
    <property type="term" value="F:pyridoxal phosphate binding"/>
    <property type="evidence" value="ECO:0007669"/>
    <property type="project" value="InterPro"/>
</dbReference>
<evidence type="ECO:0000259" key="7">
    <source>
        <dbReference type="Pfam" id="PF00155"/>
    </source>
</evidence>
<comment type="caution">
    <text evidence="8">The sequence shown here is derived from an EMBL/GenBank/DDBJ whole genome shotgun (WGS) entry which is preliminary data.</text>
</comment>
<organism evidence="8 9">
    <name type="scientific">Blautia hydrogenotrophica (strain DSM 10507 / JCM 14656 / S5a33)</name>
    <name type="common">Ruminococcus hydrogenotrophicus</name>
    <dbReference type="NCBI Taxonomy" id="476272"/>
    <lineage>
        <taxon>Bacteria</taxon>
        <taxon>Bacillati</taxon>
        <taxon>Bacillota</taxon>
        <taxon>Clostridia</taxon>
        <taxon>Lachnospirales</taxon>
        <taxon>Lachnospiraceae</taxon>
        <taxon>Blautia</taxon>
    </lineage>
</organism>
<dbReference type="CDD" id="cd00609">
    <property type="entry name" value="AAT_like"/>
    <property type="match status" value="1"/>
</dbReference>
<evidence type="ECO:0000256" key="3">
    <source>
        <dbReference type="ARBA" id="ARBA00011738"/>
    </source>
</evidence>
<dbReference type="InterPro" id="IPR004839">
    <property type="entry name" value="Aminotransferase_I/II_large"/>
</dbReference>
<dbReference type="GO" id="GO:1901605">
    <property type="term" value="P:alpha-amino acid metabolic process"/>
    <property type="evidence" value="ECO:0007669"/>
    <property type="project" value="TreeGrafter"/>
</dbReference>
<dbReference type="EMBL" id="ACBZ01000165">
    <property type="protein sequence ID" value="EEG48083.1"/>
    <property type="molecule type" value="Genomic_DNA"/>
</dbReference>
<keyword evidence="5" id="KW-0808">Transferase</keyword>
<sequence length="397" mass="44361">MNIMKLASRIGELRPSAIRAAGKLIASKPGCITFAGGYPASEVMPVEEVVELTDQLVRDYGRTSMQYGLTKGNDDLMEQIVKLMEKKGIKCGIENIQITTGSQQAIFLTGMLTLDKGDAVVVENPTYLGALSAYVPYEAEFIGVDADEEGMIMSELEKTLQENKNVKLIYVVPNFSNPTGKTWSLERRKQLLEMAKKYDVLIAEDNPYGDIRFSGEPVPEIKSMDDEGRVIYMGSFSKVLFAGLRVGFTVSSKEIADYFEIFKQGVDLQSNEFAQLQIAGYLKNYDLDKQVQRIVKNYSVKRDLMCKIIDEKFPKSVKRTNPEGGMFVWIELPENIDASVLLEKAVEEIGVGYVPGGPFYADGSHKNTIRLNFSTVTAEQIEEGMTRFAKLLHEELD</sequence>
<dbReference type="HOGENOM" id="CLU_017584_0_6_9"/>
<evidence type="ECO:0000256" key="6">
    <source>
        <dbReference type="ARBA" id="ARBA00022898"/>
    </source>
</evidence>
<dbReference type="AlphaFoldDB" id="C0CQB6"/>
<dbReference type="PANTHER" id="PTHR42790">
    <property type="entry name" value="AMINOTRANSFERASE"/>
    <property type="match status" value="1"/>
</dbReference>
<dbReference type="Gene3D" id="3.40.640.10">
    <property type="entry name" value="Type I PLP-dependent aspartate aminotransferase-like (Major domain)"/>
    <property type="match status" value="1"/>
</dbReference>
<proteinExistence type="inferred from homology"/>
<dbReference type="Pfam" id="PF00155">
    <property type="entry name" value="Aminotran_1_2"/>
    <property type="match status" value="1"/>
</dbReference>
<comment type="subunit">
    <text evidence="3">Homodimer.</text>
</comment>
<dbReference type="InterPro" id="IPR015421">
    <property type="entry name" value="PyrdxlP-dep_Trfase_major"/>
</dbReference>
<reference evidence="8 9" key="2">
    <citation type="submission" date="2009-02" db="EMBL/GenBank/DDBJ databases">
        <title>Draft genome sequence of Blautia hydrogenotrophica DSM 10507 (Ruminococcus hydrogenotrophicus DSM 10507).</title>
        <authorList>
            <person name="Sudarsanam P."/>
            <person name="Ley R."/>
            <person name="Guruge J."/>
            <person name="Turnbaugh P.J."/>
            <person name="Mahowald M."/>
            <person name="Liep D."/>
            <person name="Gordon J."/>
        </authorList>
    </citation>
    <scope>NUCLEOTIDE SEQUENCE [LARGE SCALE GENOMIC DNA]</scope>
    <source>
        <strain evidence="9">DSM 10507 / JCM 14656 / S5a33</strain>
    </source>
</reference>
<gene>
    <name evidence="8" type="ORF">RUMHYD_03069</name>
</gene>
<dbReference type="PANTHER" id="PTHR42790:SF19">
    <property type="entry name" value="KYNURENINE_ALPHA-AMINOADIPATE AMINOTRANSFERASE, MITOCHONDRIAL"/>
    <property type="match status" value="1"/>
</dbReference>
<dbReference type="Proteomes" id="UP000003100">
    <property type="component" value="Unassembled WGS sequence"/>
</dbReference>
<keyword evidence="6" id="KW-0663">Pyridoxal phosphate</keyword>
<dbReference type="Gene3D" id="3.90.1150.10">
    <property type="entry name" value="Aspartate Aminotransferase, domain 1"/>
    <property type="match status" value="1"/>
</dbReference>
<dbReference type="FunFam" id="3.40.640.10:FF:000053">
    <property type="entry name" value="Aminotransferase, class I"/>
    <property type="match status" value="1"/>
</dbReference>
<dbReference type="InterPro" id="IPR015424">
    <property type="entry name" value="PyrdxlP-dep_Trfase"/>
</dbReference>
<evidence type="ECO:0000256" key="4">
    <source>
        <dbReference type="ARBA" id="ARBA00022576"/>
    </source>
</evidence>
<evidence type="ECO:0000256" key="5">
    <source>
        <dbReference type="ARBA" id="ARBA00022679"/>
    </source>
</evidence>
<comment type="similarity">
    <text evidence="2">Belongs to the class-I pyridoxal-phosphate-dependent aminotransferase family.</text>
</comment>
<dbReference type="SUPFAM" id="SSF53383">
    <property type="entry name" value="PLP-dependent transferases"/>
    <property type="match status" value="1"/>
</dbReference>
<feature type="domain" description="Aminotransferase class I/classII large" evidence="7">
    <location>
        <begin position="43"/>
        <end position="387"/>
    </location>
</feature>
<dbReference type="PATRIC" id="fig|476272.21.peg.1202"/>
<dbReference type="GO" id="GO:0008483">
    <property type="term" value="F:transaminase activity"/>
    <property type="evidence" value="ECO:0007669"/>
    <property type="project" value="UniProtKB-KW"/>
</dbReference>